<dbReference type="AlphaFoldDB" id="A7TE12"/>
<keyword evidence="2" id="KW-0472">Membrane</keyword>
<dbReference type="HOGENOM" id="CLU_1120828_0_0_1"/>
<dbReference type="RefSeq" id="XP_001647490.1">
    <property type="nucleotide sequence ID" value="XM_001647440.1"/>
</dbReference>
<keyword evidence="5" id="KW-1185">Reference proteome</keyword>
<dbReference type="EMBL" id="DS480378">
    <property type="protein sequence ID" value="EDO19632.1"/>
    <property type="molecule type" value="Genomic_DNA"/>
</dbReference>
<evidence type="ECO:0000313" key="4">
    <source>
        <dbReference type="EMBL" id="EDO19632.1"/>
    </source>
</evidence>
<feature type="transmembrane region" description="Helical" evidence="2">
    <location>
        <begin position="87"/>
        <end position="111"/>
    </location>
</feature>
<evidence type="ECO:0000256" key="1">
    <source>
        <dbReference type="SAM" id="MobiDB-lite"/>
    </source>
</evidence>
<name>A7TE12_VANPO</name>
<feature type="region of interest" description="Disordered" evidence="1">
    <location>
        <begin position="194"/>
        <end position="248"/>
    </location>
</feature>
<accession>A7TE12</accession>
<evidence type="ECO:0000256" key="2">
    <source>
        <dbReference type="SAM" id="Phobius"/>
    </source>
</evidence>
<reference evidence="4 5" key="1">
    <citation type="journal article" date="2007" name="Proc. Natl. Acad. Sci. U.S.A.">
        <title>Independent sorting-out of thousands of duplicated gene pairs in two yeast species descended from a whole-genome duplication.</title>
        <authorList>
            <person name="Scannell D.R."/>
            <person name="Frank A.C."/>
            <person name="Conant G.C."/>
            <person name="Byrne K.P."/>
            <person name="Woolfit M."/>
            <person name="Wolfe K.H."/>
        </authorList>
    </citation>
    <scope>NUCLEOTIDE SEQUENCE [LARGE SCALE GENOMIC DNA]</scope>
    <source>
        <strain evidence="5">ATCC 22028 / DSM 70294 / BCRC 21397 / CBS 2163 / NBRC 10782 / NRRL Y-8283 / UCD 57-17</strain>
    </source>
</reference>
<organism evidence="5">
    <name type="scientific">Vanderwaltozyma polyspora (strain ATCC 22028 / DSM 70294 / BCRC 21397 / CBS 2163 / NBRC 10782 / NRRL Y-8283 / UCD 57-17)</name>
    <name type="common">Kluyveromyces polysporus</name>
    <dbReference type="NCBI Taxonomy" id="436907"/>
    <lineage>
        <taxon>Eukaryota</taxon>
        <taxon>Fungi</taxon>
        <taxon>Dikarya</taxon>
        <taxon>Ascomycota</taxon>
        <taxon>Saccharomycotina</taxon>
        <taxon>Saccharomycetes</taxon>
        <taxon>Saccharomycetales</taxon>
        <taxon>Saccharomycetaceae</taxon>
        <taxon>Vanderwaltozyma</taxon>
    </lineage>
</organism>
<dbReference type="InParanoid" id="A7TE12"/>
<sequence>MSQGNNRVGGVLVLCGRLHINLLLLLLGQIAHPSIDRSIAYPEQETFEKKPCTRPSVEGGEGGGLVDPTDGDRTCTDRLCVCSFVDLFLFLFLFLFLVFTFTFTFVSSAAVSSVPHDSPSPSFRPLSDHLCNPTTKRTNGQRTVRTKRSAVNNDSIVQPETETETEREKKKGKKERTTRNQHFSSLLFVSYNHNHNHKNNTQTTNTASASASASHSHSHSASASSSPPTETKILTHTKLNFCVQTRSQ</sequence>
<feature type="signal peptide" evidence="3">
    <location>
        <begin position="1"/>
        <end position="33"/>
    </location>
</feature>
<feature type="compositionally biased region" description="Polar residues" evidence="1">
    <location>
        <begin position="227"/>
        <end position="248"/>
    </location>
</feature>
<feature type="region of interest" description="Disordered" evidence="1">
    <location>
        <begin position="116"/>
        <end position="178"/>
    </location>
</feature>
<proteinExistence type="predicted"/>
<feature type="compositionally biased region" description="Low complexity" evidence="1">
    <location>
        <begin position="199"/>
        <end position="226"/>
    </location>
</feature>
<gene>
    <name evidence="4" type="ORF">Kpol_1018p172</name>
</gene>
<feature type="compositionally biased region" description="Polar residues" evidence="1">
    <location>
        <begin position="132"/>
        <end position="158"/>
    </location>
</feature>
<dbReference type="GeneID" id="5547997"/>
<keyword evidence="2" id="KW-1133">Transmembrane helix</keyword>
<dbReference type="KEGG" id="vpo:Kpol_1018p172"/>
<dbReference type="Proteomes" id="UP000000267">
    <property type="component" value="Unassembled WGS sequence"/>
</dbReference>
<feature type="chain" id="PRO_5002715002" evidence="3">
    <location>
        <begin position="34"/>
        <end position="248"/>
    </location>
</feature>
<evidence type="ECO:0000313" key="5">
    <source>
        <dbReference type="Proteomes" id="UP000000267"/>
    </source>
</evidence>
<keyword evidence="3" id="KW-0732">Signal</keyword>
<evidence type="ECO:0000256" key="3">
    <source>
        <dbReference type="SAM" id="SignalP"/>
    </source>
</evidence>
<keyword evidence="2" id="KW-0812">Transmembrane</keyword>
<protein>
    <submittedName>
        <fullName evidence="4">Uncharacterized protein</fullName>
    </submittedName>
</protein>